<dbReference type="FunFam" id="1.10.510.10:FF:001927">
    <property type="entry name" value="Receptor protein-tyrosine kinase"/>
    <property type="match status" value="1"/>
</dbReference>
<feature type="region of interest" description="Disordered" evidence="1">
    <location>
        <begin position="89"/>
        <end position="138"/>
    </location>
</feature>
<dbReference type="InterPro" id="IPR011009">
    <property type="entry name" value="Kinase-like_dom_sf"/>
</dbReference>
<sequence>MGGFTFILLVALSVRKSQLKKRRDEAVEEREKSKLYKDAAEMSIIPEGKKSAAARLRRQQLKARLKKNGRMVNEEMPLLDEEGMEIDDRPFSSLSRSGTTLSRPRTAIRLRPSSSYSRPGSAVRPGSATSRPGSAKPVLEADFEDQKETKIQVDIHQPDTQISRENTEFRSDTAFSREDSFLSREYTQFRNDTSLSREYTEFLATTPRPDSMLETDEKGGKRMKLLATPRPESIRPDSKMRVDTPQMMQGLQQLDEQLREMAAHQSHHPSDSSGLEFGVSGIGDLLEMEGSNSLLQQHSQRMPPEGGRTGKGLPPTVSPPTAIPSLQAAMDAKEGQNKREQRPAEGPLINYLDSVMRAKMTSGTNAMTAAPTRGVIPNLEAAMQKKTPQAAKQPARVDSTNYGSQKDAIAMSLSQAMHGKSQATQNLPIDRSSMAMSLNQAMAAKSNAGATRLPPQRQPGGGAAIGISLEQALQAKSKTRRESQPAVSFGDASPRSSKRATGVVDRRSSVAGTEAYREIDEIANNFWEIPRESVELITTIAQGTYGPIYRGKAWDIGKRPGAYLVVVKTLSSKGGSMARSAFLREMDEMKKLERHPNVISLLATCTVVDPFYMVIEYASKGPLNEFLRRNRPGSPGGQTPAPRELVRFAAQIANGMAHISDKQIVHGDLACRNVLLSERLVCKISNVARVRNVVENVTEARLALRWMSPESITASAYNTMSDVWSFGILLWEIIVFGATPYPGIPTETVKRRLQFGFRMAKPPHCSPELFSVMHDCWQEEPRKRPTFKSLCLRLERLMDQGKPPINIERYNRNKYEDMDDHRPHTPGSIA</sequence>
<feature type="compositionally biased region" description="Basic and acidic residues" evidence="1">
    <location>
        <begin position="809"/>
        <end position="823"/>
    </location>
</feature>
<comment type="caution">
    <text evidence="4">The sequence shown here is derived from an EMBL/GenBank/DDBJ whole genome shotgun (WGS) entry which is preliminary data.</text>
</comment>
<evidence type="ECO:0000259" key="3">
    <source>
        <dbReference type="PROSITE" id="PS50011"/>
    </source>
</evidence>
<feature type="signal peptide" evidence="2">
    <location>
        <begin position="1"/>
        <end position="19"/>
    </location>
</feature>
<dbReference type="InterPro" id="IPR000719">
    <property type="entry name" value="Prot_kinase_dom"/>
</dbReference>
<dbReference type="PROSITE" id="PS00109">
    <property type="entry name" value="PROTEIN_KINASE_TYR"/>
    <property type="match status" value="1"/>
</dbReference>
<dbReference type="Proteomes" id="UP001152320">
    <property type="component" value="Chromosome 11"/>
</dbReference>
<keyword evidence="4" id="KW-0418">Kinase</keyword>
<feature type="chain" id="PRO_5040271543" evidence="2">
    <location>
        <begin position="20"/>
        <end position="830"/>
    </location>
</feature>
<dbReference type="OrthoDB" id="10068185at2759"/>
<feature type="region of interest" description="Disordered" evidence="1">
    <location>
        <begin position="474"/>
        <end position="506"/>
    </location>
</feature>
<keyword evidence="2" id="KW-0732">Signal</keyword>
<evidence type="ECO:0000313" key="5">
    <source>
        <dbReference type="Proteomes" id="UP001152320"/>
    </source>
</evidence>
<gene>
    <name evidence="4" type="ORF">HOLleu_23728</name>
</gene>
<dbReference type="GO" id="GO:0005886">
    <property type="term" value="C:plasma membrane"/>
    <property type="evidence" value="ECO:0007669"/>
    <property type="project" value="TreeGrafter"/>
</dbReference>
<dbReference type="Gene3D" id="1.10.510.10">
    <property type="entry name" value="Transferase(Phosphotransferase) domain 1"/>
    <property type="match status" value="1"/>
</dbReference>
<protein>
    <submittedName>
        <fullName evidence="4">Tyrosine kinase receptor Cad96Ca</fullName>
    </submittedName>
</protein>
<dbReference type="PRINTS" id="PR00109">
    <property type="entry name" value="TYRKINASE"/>
</dbReference>
<evidence type="ECO:0000313" key="4">
    <source>
        <dbReference type="EMBL" id="KAJ8033478.1"/>
    </source>
</evidence>
<accession>A0A9Q1H5F0</accession>
<organism evidence="4 5">
    <name type="scientific">Holothuria leucospilota</name>
    <name type="common">Black long sea cucumber</name>
    <name type="synonym">Mertensiothuria leucospilota</name>
    <dbReference type="NCBI Taxonomy" id="206669"/>
    <lineage>
        <taxon>Eukaryota</taxon>
        <taxon>Metazoa</taxon>
        <taxon>Echinodermata</taxon>
        <taxon>Eleutherozoa</taxon>
        <taxon>Echinozoa</taxon>
        <taxon>Holothuroidea</taxon>
        <taxon>Aspidochirotacea</taxon>
        <taxon>Aspidochirotida</taxon>
        <taxon>Holothuriidae</taxon>
        <taxon>Holothuria</taxon>
    </lineage>
</organism>
<dbReference type="InterPro" id="IPR001245">
    <property type="entry name" value="Ser-Thr/Tyr_kinase_cat_dom"/>
</dbReference>
<proteinExistence type="predicted"/>
<dbReference type="PROSITE" id="PS50011">
    <property type="entry name" value="PROTEIN_KINASE_DOM"/>
    <property type="match status" value="1"/>
</dbReference>
<reference evidence="4" key="1">
    <citation type="submission" date="2021-10" db="EMBL/GenBank/DDBJ databases">
        <title>Tropical sea cucumber genome reveals ecological adaptation and Cuvierian tubules defense mechanism.</title>
        <authorList>
            <person name="Chen T."/>
        </authorList>
    </citation>
    <scope>NUCLEOTIDE SEQUENCE</scope>
    <source>
        <strain evidence="4">Nanhai2018</strain>
        <tissue evidence="4">Muscle</tissue>
    </source>
</reference>
<dbReference type="Gene3D" id="3.30.200.20">
    <property type="entry name" value="Phosphorylase Kinase, domain 1"/>
    <property type="match status" value="1"/>
</dbReference>
<keyword evidence="4" id="KW-0675">Receptor</keyword>
<feature type="region of interest" description="Disordered" evidence="1">
    <location>
        <begin position="296"/>
        <end position="323"/>
    </location>
</feature>
<dbReference type="GO" id="GO:0007169">
    <property type="term" value="P:cell surface receptor protein tyrosine kinase signaling pathway"/>
    <property type="evidence" value="ECO:0007669"/>
    <property type="project" value="TreeGrafter"/>
</dbReference>
<dbReference type="InterPro" id="IPR050122">
    <property type="entry name" value="RTK"/>
</dbReference>
<evidence type="ECO:0000256" key="2">
    <source>
        <dbReference type="SAM" id="SignalP"/>
    </source>
</evidence>
<dbReference type="GO" id="GO:0004714">
    <property type="term" value="F:transmembrane receptor protein tyrosine kinase activity"/>
    <property type="evidence" value="ECO:0007669"/>
    <property type="project" value="TreeGrafter"/>
</dbReference>
<keyword evidence="5" id="KW-1185">Reference proteome</keyword>
<dbReference type="PANTHER" id="PTHR24416">
    <property type="entry name" value="TYROSINE-PROTEIN KINASE RECEPTOR"/>
    <property type="match status" value="1"/>
</dbReference>
<dbReference type="PANTHER" id="PTHR24416:SF621">
    <property type="entry name" value="TYROSINE KINASE RECEPTOR CAD96CA"/>
    <property type="match status" value="1"/>
</dbReference>
<dbReference type="CDD" id="cd00192">
    <property type="entry name" value="PTKc"/>
    <property type="match status" value="1"/>
</dbReference>
<dbReference type="GO" id="GO:0005524">
    <property type="term" value="F:ATP binding"/>
    <property type="evidence" value="ECO:0007669"/>
    <property type="project" value="InterPro"/>
</dbReference>
<dbReference type="EMBL" id="JAIZAY010000011">
    <property type="protein sequence ID" value="KAJ8033478.1"/>
    <property type="molecule type" value="Genomic_DNA"/>
</dbReference>
<dbReference type="InterPro" id="IPR008266">
    <property type="entry name" value="Tyr_kinase_AS"/>
</dbReference>
<name>A0A9Q1H5F0_HOLLE</name>
<dbReference type="Pfam" id="PF07714">
    <property type="entry name" value="PK_Tyr_Ser-Thr"/>
    <property type="match status" value="1"/>
</dbReference>
<feature type="compositionally biased region" description="Low complexity" evidence="1">
    <location>
        <begin position="92"/>
        <end position="105"/>
    </location>
</feature>
<evidence type="ECO:0000256" key="1">
    <source>
        <dbReference type="SAM" id="MobiDB-lite"/>
    </source>
</evidence>
<dbReference type="GO" id="GO:0043235">
    <property type="term" value="C:receptor complex"/>
    <property type="evidence" value="ECO:0007669"/>
    <property type="project" value="TreeGrafter"/>
</dbReference>
<dbReference type="SUPFAM" id="SSF56112">
    <property type="entry name" value="Protein kinase-like (PK-like)"/>
    <property type="match status" value="1"/>
</dbReference>
<feature type="domain" description="Protein kinase" evidence="3">
    <location>
        <begin position="534"/>
        <end position="797"/>
    </location>
</feature>
<dbReference type="AlphaFoldDB" id="A0A9Q1H5F0"/>
<keyword evidence="4" id="KW-0808">Transferase</keyword>
<feature type="region of interest" description="Disordered" evidence="1">
    <location>
        <begin position="808"/>
        <end position="830"/>
    </location>
</feature>